<dbReference type="Proteomes" id="UP000008311">
    <property type="component" value="Unassembled WGS sequence"/>
</dbReference>
<protein>
    <submittedName>
        <fullName evidence="1">Uncharacterized protein</fullName>
    </submittedName>
</protein>
<proteinExistence type="predicted"/>
<gene>
    <name evidence="1" type="ORF">RCOM_2096930</name>
</gene>
<name>B9TL75_RICCO</name>
<dbReference type="AlphaFoldDB" id="B9TL75"/>
<evidence type="ECO:0000313" key="1">
    <source>
        <dbReference type="EMBL" id="EEF23388.1"/>
    </source>
</evidence>
<dbReference type="EMBL" id="EQ986307">
    <property type="protein sequence ID" value="EEF23388.1"/>
    <property type="molecule type" value="Genomic_DNA"/>
</dbReference>
<reference evidence="2" key="1">
    <citation type="journal article" date="2010" name="Nat. Biotechnol.">
        <title>Draft genome sequence of the oilseed species Ricinus communis.</title>
        <authorList>
            <person name="Chan A.P."/>
            <person name="Crabtree J."/>
            <person name="Zhao Q."/>
            <person name="Lorenzi H."/>
            <person name="Orvis J."/>
            <person name="Puiu D."/>
            <person name="Melake-Berhan A."/>
            <person name="Jones K.M."/>
            <person name="Redman J."/>
            <person name="Chen G."/>
            <person name="Cahoon E.B."/>
            <person name="Gedil M."/>
            <person name="Stanke M."/>
            <person name="Haas B.J."/>
            <person name="Wortman J.R."/>
            <person name="Fraser-Liggett C.M."/>
            <person name="Ravel J."/>
            <person name="Rabinowicz P.D."/>
        </authorList>
    </citation>
    <scope>NUCLEOTIDE SEQUENCE [LARGE SCALE GENOMIC DNA]</scope>
    <source>
        <strain evidence="2">cv. Hale</strain>
    </source>
</reference>
<sequence length="57" mass="6041">MPFSVKLNSSSAVPARLRTRALKARGPARSPASSTKLNVVGVNVARSRSKEARPVPL</sequence>
<dbReference type="InParanoid" id="B9TL75"/>
<organism evidence="1 2">
    <name type="scientific">Ricinus communis</name>
    <name type="common">Castor bean</name>
    <dbReference type="NCBI Taxonomy" id="3988"/>
    <lineage>
        <taxon>Eukaryota</taxon>
        <taxon>Viridiplantae</taxon>
        <taxon>Streptophyta</taxon>
        <taxon>Embryophyta</taxon>
        <taxon>Tracheophyta</taxon>
        <taxon>Spermatophyta</taxon>
        <taxon>Magnoliopsida</taxon>
        <taxon>eudicotyledons</taxon>
        <taxon>Gunneridae</taxon>
        <taxon>Pentapetalae</taxon>
        <taxon>rosids</taxon>
        <taxon>fabids</taxon>
        <taxon>Malpighiales</taxon>
        <taxon>Euphorbiaceae</taxon>
        <taxon>Acalyphoideae</taxon>
        <taxon>Acalypheae</taxon>
        <taxon>Ricinus</taxon>
    </lineage>
</organism>
<evidence type="ECO:0000313" key="2">
    <source>
        <dbReference type="Proteomes" id="UP000008311"/>
    </source>
</evidence>
<accession>B9TL75</accession>
<keyword evidence="2" id="KW-1185">Reference proteome</keyword>